<reference evidence="6" key="4">
    <citation type="submission" date="2025-09" db="UniProtKB">
        <authorList>
            <consortium name="Ensembl"/>
        </authorList>
    </citation>
    <scope>IDENTIFICATION</scope>
</reference>
<sequence>MARASIAMNIIEENPHHPTTDNQPLIKYYKATTLIPDKPPALHRLLDKQPAAWAQSVQITSGILSFGLGVVFAVAFGMEELLLTLFRVPILTGIMFLVAGFLSNLLYKHPGLLQICFHSNILCLVVAAVGVVLLCVDLEVVVLCVTVLDMLVSIILIIFIRMEK</sequence>
<evidence type="ECO:0000256" key="4">
    <source>
        <dbReference type="ARBA" id="ARBA00023136"/>
    </source>
</evidence>
<reference evidence="7" key="2">
    <citation type="journal article" date="2014" name="Nat. Commun.">
        <title>The cavefish genome reveals candidate genes for eye loss.</title>
        <authorList>
            <person name="McGaugh S.E."/>
            <person name="Gross J.B."/>
            <person name="Aken B."/>
            <person name="Blin M."/>
            <person name="Borowsky R."/>
            <person name="Chalopin D."/>
            <person name="Hinaux H."/>
            <person name="Jeffery W.R."/>
            <person name="Keene A."/>
            <person name="Ma L."/>
            <person name="Minx P."/>
            <person name="Murphy D."/>
            <person name="O'Quin K.E."/>
            <person name="Retaux S."/>
            <person name="Rohner N."/>
            <person name="Searle S.M."/>
            <person name="Stahl B.A."/>
            <person name="Tabin C."/>
            <person name="Volff J.N."/>
            <person name="Yoshizawa M."/>
            <person name="Warren W.C."/>
        </authorList>
    </citation>
    <scope>NUCLEOTIDE SEQUENCE [LARGE SCALE GENOMIC DNA]</scope>
    <source>
        <strain evidence="7">female</strain>
    </source>
</reference>
<keyword evidence="7" id="KW-1185">Reference proteome</keyword>
<evidence type="ECO:0000256" key="1">
    <source>
        <dbReference type="ARBA" id="ARBA00004141"/>
    </source>
</evidence>
<dbReference type="Pfam" id="PF04103">
    <property type="entry name" value="CD20"/>
    <property type="match status" value="1"/>
</dbReference>
<feature type="transmembrane region" description="Helical" evidence="5">
    <location>
        <begin position="140"/>
        <end position="160"/>
    </location>
</feature>
<reference evidence="6" key="3">
    <citation type="submission" date="2025-08" db="UniProtKB">
        <authorList>
            <consortium name="Ensembl"/>
        </authorList>
    </citation>
    <scope>IDENTIFICATION</scope>
</reference>
<dbReference type="AlphaFoldDB" id="A0A3B1K9B0"/>
<feature type="transmembrane region" description="Helical" evidence="5">
    <location>
        <begin position="81"/>
        <end position="103"/>
    </location>
</feature>
<evidence type="ECO:0000256" key="5">
    <source>
        <dbReference type="SAM" id="Phobius"/>
    </source>
</evidence>
<protein>
    <submittedName>
        <fullName evidence="6">Si:ch211-269k10.4</fullName>
    </submittedName>
</protein>
<proteinExistence type="predicted"/>
<organism evidence="6 7">
    <name type="scientific">Astyanax mexicanus</name>
    <name type="common">Blind cave fish</name>
    <name type="synonym">Astyanax fasciatus mexicanus</name>
    <dbReference type="NCBI Taxonomy" id="7994"/>
    <lineage>
        <taxon>Eukaryota</taxon>
        <taxon>Metazoa</taxon>
        <taxon>Chordata</taxon>
        <taxon>Craniata</taxon>
        <taxon>Vertebrata</taxon>
        <taxon>Euteleostomi</taxon>
        <taxon>Actinopterygii</taxon>
        <taxon>Neopterygii</taxon>
        <taxon>Teleostei</taxon>
        <taxon>Ostariophysi</taxon>
        <taxon>Characiformes</taxon>
        <taxon>Characoidei</taxon>
        <taxon>Acestrorhamphidae</taxon>
        <taxon>Acestrorhamphinae</taxon>
        <taxon>Astyanax</taxon>
    </lineage>
</organism>
<evidence type="ECO:0000313" key="7">
    <source>
        <dbReference type="Proteomes" id="UP000018467"/>
    </source>
</evidence>
<dbReference type="GO" id="GO:0016020">
    <property type="term" value="C:membrane"/>
    <property type="evidence" value="ECO:0007669"/>
    <property type="project" value="UniProtKB-SubCell"/>
</dbReference>
<evidence type="ECO:0000313" key="6">
    <source>
        <dbReference type="Ensembl" id="ENSAMXP00000051297.1"/>
    </source>
</evidence>
<keyword evidence="4 5" id="KW-0472">Membrane</keyword>
<dbReference type="Ensembl" id="ENSAMXT00000032025.1">
    <property type="protein sequence ID" value="ENSAMXP00000051297.1"/>
    <property type="gene ID" value="ENSAMXG00000030965.1"/>
</dbReference>
<feature type="transmembrane region" description="Helical" evidence="5">
    <location>
        <begin position="52"/>
        <end position="75"/>
    </location>
</feature>
<feature type="transmembrane region" description="Helical" evidence="5">
    <location>
        <begin position="115"/>
        <end position="134"/>
    </location>
</feature>
<dbReference type="InParanoid" id="A0A3B1K9B0"/>
<accession>A0A3B1K9B0</accession>
<comment type="subcellular location">
    <subcellularLocation>
        <location evidence="1">Membrane</location>
        <topology evidence="1">Multi-pass membrane protein</topology>
    </subcellularLocation>
</comment>
<dbReference type="Proteomes" id="UP000018467">
    <property type="component" value="Unassembled WGS sequence"/>
</dbReference>
<evidence type="ECO:0000256" key="2">
    <source>
        <dbReference type="ARBA" id="ARBA00022692"/>
    </source>
</evidence>
<name>A0A3B1K9B0_ASTMX</name>
<keyword evidence="2 5" id="KW-0812">Transmembrane</keyword>
<evidence type="ECO:0000256" key="3">
    <source>
        <dbReference type="ARBA" id="ARBA00022989"/>
    </source>
</evidence>
<dbReference type="Bgee" id="ENSAMXG00000030965">
    <property type="expression patterns" value="Expressed in pharyngeal gill and 13 other cell types or tissues"/>
</dbReference>
<keyword evidence="3 5" id="KW-1133">Transmembrane helix</keyword>
<reference evidence="7" key="1">
    <citation type="submission" date="2013-03" db="EMBL/GenBank/DDBJ databases">
        <authorList>
            <person name="Jeffery W."/>
            <person name="Warren W."/>
            <person name="Wilson R.K."/>
        </authorList>
    </citation>
    <scope>NUCLEOTIDE SEQUENCE</scope>
    <source>
        <strain evidence="7">female</strain>
    </source>
</reference>
<dbReference type="InterPro" id="IPR007237">
    <property type="entry name" value="CD20-like"/>
</dbReference>
<dbReference type="GeneTree" id="ENSGT00940000182104"/>